<feature type="domain" description="Cyclic nucleotide-binding" evidence="15">
    <location>
        <begin position="94"/>
        <end position="192"/>
    </location>
</feature>
<name>A0A7S1APK2_NOCSC</name>
<evidence type="ECO:0000256" key="11">
    <source>
        <dbReference type="ARBA" id="ARBA00022992"/>
    </source>
</evidence>
<dbReference type="Gene3D" id="2.60.120.10">
    <property type="entry name" value="Jelly Rolls"/>
    <property type="match status" value="3"/>
</dbReference>
<dbReference type="AlphaFoldDB" id="A0A7S1APK2"/>
<evidence type="ECO:0000256" key="4">
    <source>
        <dbReference type="ARBA" id="ARBA00022535"/>
    </source>
</evidence>
<dbReference type="InterPro" id="IPR018488">
    <property type="entry name" value="cNMP-bd_CS"/>
</dbReference>
<gene>
    <name evidence="16" type="ORF">NSCI0253_LOCUS35537</name>
</gene>
<dbReference type="EMBL" id="HBFQ01049827">
    <property type="protein sequence ID" value="CAD8861182.1"/>
    <property type="molecule type" value="Transcribed_RNA"/>
</dbReference>
<dbReference type="Gene3D" id="1.10.510.10">
    <property type="entry name" value="Transferase(Phosphotransferase) domain 1"/>
    <property type="match status" value="1"/>
</dbReference>
<evidence type="ECO:0000256" key="9">
    <source>
        <dbReference type="ARBA" id="ARBA00022840"/>
    </source>
</evidence>
<keyword evidence="7" id="KW-0547">Nucleotide-binding</keyword>
<dbReference type="SUPFAM" id="SSF56112">
    <property type="entry name" value="Protein kinase-like (PK-like)"/>
    <property type="match status" value="1"/>
</dbReference>
<evidence type="ECO:0000259" key="15">
    <source>
        <dbReference type="PROSITE" id="PS50042"/>
    </source>
</evidence>
<feature type="region of interest" description="Disordered" evidence="13">
    <location>
        <begin position="28"/>
        <end position="49"/>
    </location>
</feature>
<keyword evidence="2" id="KW-0963">Cytoplasm</keyword>
<comment type="cofactor">
    <cofactor evidence="1">
        <name>Mg(2+)</name>
        <dbReference type="ChEBI" id="CHEBI:18420"/>
    </cofactor>
</comment>
<keyword evidence="8" id="KW-0418">Kinase</keyword>
<dbReference type="Pfam" id="PF00027">
    <property type="entry name" value="cNMP_binding"/>
    <property type="match status" value="3"/>
</dbReference>
<dbReference type="PANTHER" id="PTHR24353">
    <property type="entry name" value="CYCLIC NUCLEOTIDE-DEPENDENT PROTEIN KINASE"/>
    <property type="match status" value="1"/>
</dbReference>
<keyword evidence="4" id="KW-0140">cGMP</keyword>
<keyword evidence="3" id="KW-0723">Serine/threonine-protein kinase</keyword>
<dbReference type="GO" id="GO:0004674">
    <property type="term" value="F:protein serine/threonine kinase activity"/>
    <property type="evidence" value="ECO:0007669"/>
    <property type="project" value="UniProtKB-KW"/>
</dbReference>
<keyword evidence="10" id="KW-0460">Magnesium</keyword>
<dbReference type="PROSITE" id="PS00108">
    <property type="entry name" value="PROTEIN_KINASE_ST"/>
    <property type="match status" value="1"/>
</dbReference>
<reference evidence="16" key="1">
    <citation type="submission" date="2021-01" db="EMBL/GenBank/DDBJ databases">
        <authorList>
            <person name="Corre E."/>
            <person name="Pelletier E."/>
            <person name="Niang G."/>
            <person name="Scheremetjew M."/>
            <person name="Finn R."/>
            <person name="Kale V."/>
            <person name="Holt S."/>
            <person name="Cochrane G."/>
            <person name="Meng A."/>
            <person name="Brown T."/>
            <person name="Cohen L."/>
        </authorList>
    </citation>
    <scope>NUCLEOTIDE SEQUENCE</scope>
</reference>
<dbReference type="GO" id="GO:0005524">
    <property type="term" value="F:ATP binding"/>
    <property type="evidence" value="ECO:0007669"/>
    <property type="project" value="UniProtKB-KW"/>
</dbReference>
<dbReference type="SMART" id="SM00220">
    <property type="entry name" value="S_TKc"/>
    <property type="match status" value="1"/>
</dbReference>
<keyword evidence="9" id="KW-0067">ATP-binding</keyword>
<evidence type="ECO:0000256" key="3">
    <source>
        <dbReference type="ARBA" id="ARBA00022527"/>
    </source>
</evidence>
<dbReference type="InterPro" id="IPR014710">
    <property type="entry name" value="RmlC-like_jellyroll"/>
</dbReference>
<feature type="domain" description="Cyclic nucleotide-binding" evidence="15">
    <location>
        <begin position="472"/>
        <end position="573"/>
    </location>
</feature>
<evidence type="ECO:0000256" key="10">
    <source>
        <dbReference type="ARBA" id="ARBA00022842"/>
    </source>
</evidence>
<evidence type="ECO:0000256" key="8">
    <source>
        <dbReference type="ARBA" id="ARBA00022777"/>
    </source>
</evidence>
<keyword evidence="11" id="KW-0142">cGMP-binding</keyword>
<dbReference type="InterPro" id="IPR011009">
    <property type="entry name" value="Kinase-like_dom_sf"/>
</dbReference>
<evidence type="ECO:0000256" key="13">
    <source>
        <dbReference type="SAM" id="MobiDB-lite"/>
    </source>
</evidence>
<feature type="domain" description="Cyclic nucleotide-binding" evidence="15">
    <location>
        <begin position="212"/>
        <end position="322"/>
    </location>
</feature>
<feature type="region of interest" description="Disordered" evidence="13">
    <location>
        <begin position="879"/>
        <end position="930"/>
    </location>
</feature>
<dbReference type="PANTHER" id="PTHR24353:SF37">
    <property type="entry name" value="CAMP-DEPENDENT PROTEIN KINASE CATALYTIC SUBUNIT PRKX"/>
    <property type="match status" value="1"/>
</dbReference>
<feature type="compositionally biased region" description="Acidic residues" evidence="13">
    <location>
        <begin position="886"/>
        <end position="900"/>
    </location>
</feature>
<evidence type="ECO:0000256" key="2">
    <source>
        <dbReference type="ARBA" id="ARBA00022490"/>
    </source>
</evidence>
<dbReference type="InterPro" id="IPR018490">
    <property type="entry name" value="cNMP-bd_dom_sf"/>
</dbReference>
<evidence type="ECO:0000256" key="1">
    <source>
        <dbReference type="ARBA" id="ARBA00001946"/>
    </source>
</evidence>
<evidence type="ECO:0000256" key="5">
    <source>
        <dbReference type="ARBA" id="ARBA00022679"/>
    </source>
</evidence>
<dbReference type="Pfam" id="PF00069">
    <property type="entry name" value="Pkinase"/>
    <property type="match status" value="1"/>
</dbReference>
<evidence type="ECO:0000259" key="14">
    <source>
        <dbReference type="PROSITE" id="PS50011"/>
    </source>
</evidence>
<dbReference type="InterPro" id="IPR000595">
    <property type="entry name" value="cNMP-bd_dom"/>
</dbReference>
<dbReference type="PROSITE" id="PS00888">
    <property type="entry name" value="CNMP_BINDING_1"/>
    <property type="match status" value="2"/>
</dbReference>
<evidence type="ECO:0000256" key="7">
    <source>
        <dbReference type="ARBA" id="ARBA00022741"/>
    </source>
</evidence>
<feature type="compositionally biased region" description="Low complexity" evidence="13">
    <location>
        <begin position="905"/>
        <end position="916"/>
    </location>
</feature>
<evidence type="ECO:0000313" key="16">
    <source>
        <dbReference type="EMBL" id="CAD8861182.1"/>
    </source>
</evidence>
<dbReference type="GO" id="GO:0030553">
    <property type="term" value="F:cGMP binding"/>
    <property type="evidence" value="ECO:0007669"/>
    <property type="project" value="UniProtKB-KW"/>
</dbReference>
<feature type="domain" description="Protein kinase" evidence="14">
    <location>
        <begin position="597"/>
        <end position="855"/>
    </location>
</feature>
<dbReference type="PROSITE" id="PS50042">
    <property type="entry name" value="CNMP_BINDING_3"/>
    <property type="match status" value="3"/>
</dbReference>
<dbReference type="SMART" id="SM00100">
    <property type="entry name" value="cNMP"/>
    <property type="match status" value="3"/>
</dbReference>
<dbReference type="PRINTS" id="PR00103">
    <property type="entry name" value="CAMPKINASE"/>
</dbReference>
<dbReference type="PROSITE" id="PS50011">
    <property type="entry name" value="PROTEIN_KINASE_DOM"/>
    <property type="match status" value="1"/>
</dbReference>
<protein>
    <recommendedName>
        <fullName evidence="12">cGMP-dependent protein kinase</fullName>
    </recommendedName>
</protein>
<accession>A0A7S1APK2</accession>
<dbReference type="InterPro" id="IPR008271">
    <property type="entry name" value="Ser/Thr_kinase_AS"/>
</dbReference>
<keyword evidence="5" id="KW-0808">Transferase</keyword>
<proteinExistence type="predicted"/>
<keyword evidence="6" id="KW-0479">Metal-binding</keyword>
<sequence>MGSAGGCCQEAKSKITTDELSVPKNGASVVLPQQTNEGAARSQPRVGPRHERIGAGIDALDAEEQHLQAHMVKGKRPTQQTKDLVEKGLQQNRVCADFTSDDLELIFETLHYYEFQAGQTVVKQGDAGTHFFVVEKGMLEVTVNGRTVNTLEQGHGFGALALLYNTGRTASVLAKGKASVWGASGDSFKKAMQDSCQKHAGENVQRLNSIGLFEGVSSKQKSLIAESMFVDSFEPGARVVTEDESATAIYFVASGTVDAMSGAAITKDGKVVGGTKVATLGAGEVFGEGEALYNETYKSTLVARTKSEIVALGIEHLKTVLGDDLAVRLEQGLIFRGFNGSNVLSQFSQQQQRKFLELMETKSLAASEKVDSTYRFVVILDGSVTSVKSNKTLGRGKWFEDTRTMSAHEAPSEKRAPAEEALLEDGVVGPDGARLKILTKDGLAKAFQDLGANEESAVDIARKLLLVKKVSIFRHLAEQHCSDLAKVLTMSEHPKGSAVIKQGDIGKELFVVAKGEVEVFIGDNSKPVRTMYKNAYFGERALLFDEPRTATIKVASKTAEFWSIDQAKFAAIVTSKMQDEMKQRIGLQDTSVSMKDLRHVKIIGAGGCGVVRLVEHVKTGMRYALKRVRKKNGGIPEEVTRECALLAGMDHPFVMLFVKTFETQSSVYMLTEVITGGELYAAIRKIPNLLSREQAQFYTGSLVLVLESLQDRNIVYRDLKPENVMLDAQGFLKLIDFGISKKLSEAQTRTFTMVGTPHYMAPEVVRGRGYGTECDLWSLGVILYEFVCGSLPFAEELEDPSEVLDVVMKAKLSFPKRYNDEAGQNLMVGLMTKKQEKRFGVCGNGYEDLKKHKYFRPGKPAQGPEVLFQKIMGRALDPPLVPAGEEYADPDEVNEADLSDYGELATNKTKSTTAKKPGSKLFGSVTPKRK</sequence>
<organism evidence="16">
    <name type="scientific">Noctiluca scintillans</name>
    <name type="common">Sea sparkle</name>
    <name type="synonym">Red tide dinoflagellate</name>
    <dbReference type="NCBI Taxonomy" id="2966"/>
    <lineage>
        <taxon>Eukaryota</taxon>
        <taxon>Sar</taxon>
        <taxon>Alveolata</taxon>
        <taxon>Dinophyceae</taxon>
        <taxon>Noctilucales</taxon>
        <taxon>Noctilucaceae</taxon>
        <taxon>Noctiluca</taxon>
    </lineage>
</organism>
<evidence type="ECO:0000256" key="12">
    <source>
        <dbReference type="ARBA" id="ARBA00024113"/>
    </source>
</evidence>
<dbReference type="PROSITE" id="PS00889">
    <property type="entry name" value="CNMP_BINDING_2"/>
    <property type="match status" value="1"/>
</dbReference>
<dbReference type="InterPro" id="IPR000719">
    <property type="entry name" value="Prot_kinase_dom"/>
</dbReference>
<dbReference type="Gene3D" id="3.30.200.20">
    <property type="entry name" value="Phosphorylase Kinase, domain 1"/>
    <property type="match status" value="1"/>
</dbReference>
<dbReference type="CDD" id="cd00038">
    <property type="entry name" value="CAP_ED"/>
    <property type="match status" value="3"/>
</dbReference>
<evidence type="ECO:0000256" key="6">
    <source>
        <dbReference type="ARBA" id="ARBA00022723"/>
    </source>
</evidence>
<dbReference type="SUPFAM" id="SSF51206">
    <property type="entry name" value="cAMP-binding domain-like"/>
    <property type="match status" value="3"/>
</dbReference>